<evidence type="ECO:0000313" key="3">
    <source>
        <dbReference type="Proteomes" id="UP000261739"/>
    </source>
</evidence>
<feature type="transmembrane region" description="Helical" evidence="1">
    <location>
        <begin position="36"/>
        <end position="56"/>
    </location>
</feature>
<dbReference type="RefSeq" id="WP_273053354.1">
    <property type="nucleotide sequence ID" value="NZ_DAITTW010000006.1"/>
</dbReference>
<gene>
    <name evidence="2" type="ORF">DIW82_13305</name>
</gene>
<dbReference type="AlphaFoldDB" id="A0A3D4T3C9"/>
<keyword evidence="1" id="KW-0812">Transmembrane</keyword>
<keyword evidence="1" id="KW-1133">Transmembrane helix</keyword>
<dbReference type="Proteomes" id="UP000261739">
    <property type="component" value="Unassembled WGS sequence"/>
</dbReference>
<accession>A0A3D4T3C9</accession>
<feature type="transmembrane region" description="Helical" evidence="1">
    <location>
        <begin position="110"/>
        <end position="127"/>
    </location>
</feature>
<keyword evidence="1" id="KW-0472">Membrane</keyword>
<feature type="transmembrane region" description="Helical" evidence="1">
    <location>
        <begin position="6"/>
        <end position="24"/>
    </location>
</feature>
<name>A0A3D4T3C9_9CORY</name>
<comment type="caution">
    <text evidence="2">The sequence shown here is derived from an EMBL/GenBank/DDBJ whole genome shotgun (WGS) entry which is preliminary data.</text>
</comment>
<evidence type="ECO:0000313" key="2">
    <source>
        <dbReference type="EMBL" id="HCT15721.1"/>
    </source>
</evidence>
<reference evidence="2 3" key="1">
    <citation type="journal article" date="2018" name="Nat. Biotechnol.">
        <title>A standardized bacterial taxonomy based on genome phylogeny substantially revises the tree of life.</title>
        <authorList>
            <person name="Parks D.H."/>
            <person name="Chuvochina M."/>
            <person name="Waite D.W."/>
            <person name="Rinke C."/>
            <person name="Skarshewski A."/>
            <person name="Chaumeil P.A."/>
            <person name="Hugenholtz P."/>
        </authorList>
    </citation>
    <scope>NUCLEOTIDE SEQUENCE [LARGE SCALE GENOMIC DNA]</scope>
    <source>
        <strain evidence="2">UBA11247</strain>
    </source>
</reference>
<dbReference type="EMBL" id="DQID01000338">
    <property type="protein sequence ID" value="HCT15721.1"/>
    <property type="molecule type" value="Genomic_DNA"/>
</dbReference>
<sequence length="132" mass="14460">MTWLLIFAVLVIALVAGAVLPRRADSRAGATAGFPWFWLIFPVTAVLVALAVGAWLPGDGVTAGGGNFGWTMYMPLGDADEPSAWDRFRGDYLSDDQAWRLLLPGEWARVSYPLAALLGLGLTAWAWRRRRI</sequence>
<dbReference type="STRING" id="863239.GCA_000213935_01422"/>
<evidence type="ECO:0000256" key="1">
    <source>
        <dbReference type="SAM" id="Phobius"/>
    </source>
</evidence>
<proteinExistence type="predicted"/>
<organism evidence="2 3">
    <name type="scientific">Corynebacterium nuruki</name>
    <dbReference type="NCBI Taxonomy" id="1032851"/>
    <lineage>
        <taxon>Bacteria</taxon>
        <taxon>Bacillati</taxon>
        <taxon>Actinomycetota</taxon>
        <taxon>Actinomycetes</taxon>
        <taxon>Mycobacteriales</taxon>
        <taxon>Corynebacteriaceae</taxon>
        <taxon>Corynebacterium</taxon>
    </lineage>
</organism>
<protein>
    <submittedName>
        <fullName evidence="2">Uncharacterized protein</fullName>
    </submittedName>
</protein>